<dbReference type="InterPro" id="IPR020846">
    <property type="entry name" value="MFS_dom"/>
</dbReference>
<feature type="transmembrane region" description="Helical" evidence="6">
    <location>
        <begin position="126"/>
        <end position="148"/>
    </location>
</feature>
<feature type="transmembrane region" description="Helical" evidence="6">
    <location>
        <begin position="407"/>
        <end position="426"/>
    </location>
</feature>
<evidence type="ECO:0000256" key="2">
    <source>
        <dbReference type="ARBA" id="ARBA00022692"/>
    </source>
</evidence>
<feature type="transmembrane region" description="Helical" evidence="6">
    <location>
        <begin position="99"/>
        <end position="120"/>
    </location>
</feature>
<dbReference type="GO" id="GO:0016020">
    <property type="term" value="C:membrane"/>
    <property type="evidence" value="ECO:0007669"/>
    <property type="project" value="UniProtKB-SubCell"/>
</dbReference>
<feature type="region of interest" description="Disordered" evidence="5">
    <location>
        <begin position="478"/>
        <end position="521"/>
    </location>
</feature>
<protein>
    <recommendedName>
        <fullName evidence="7">Major facilitator superfamily (MFS) profile domain-containing protein</fullName>
    </recommendedName>
</protein>
<dbReference type="PANTHER" id="PTHR23503">
    <property type="entry name" value="SOLUTE CARRIER FAMILY 2"/>
    <property type="match status" value="1"/>
</dbReference>
<organism evidence="8 9">
    <name type="scientific">Mesorhabditis belari</name>
    <dbReference type="NCBI Taxonomy" id="2138241"/>
    <lineage>
        <taxon>Eukaryota</taxon>
        <taxon>Metazoa</taxon>
        <taxon>Ecdysozoa</taxon>
        <taxon>Nematoda</taxon>
        <taxon>Chromadorea</taxon>
        <taxon>Rhabditida</taxon>
        <taxon>Rhabditina</taxon>
        <taxon>Rhabditomorpha</taxon>
        <taxon>Rhabditoidea</taxon>
        <taxon>Rhabditidae</taxon>
        <taxon>Mesorhabditinae</taxon>
        <taxon>Mesorhabditis</taxon>
    </lineage>
</organism>
<dbReference type="Gene3D" id="1.20.1250.20">
    <property type="entry name" value="MFS general substrate transporter like domains"/>
    <property type="match status" value="1"/>
</dbReference>
<feature type="domain" description="Major facilitator superfamily (MFS) profile" evidence="7">
    <location>
        <begin position="20"/>
        <end position="461"/>
    </location>
</feature>
<keyword evidence="8" id="KW-1185">Reference proteome</keyword>
<dbReference type="PANTHER" id="PTHR23503:SF46">
    <property type="entry name" value="MAJOR FACILITATOR SUPERFAMILY (MFS) PROFILE DOMAIN-CONTAINING PROTEIN"/>
    <property type="match status" value="1"/>
</dbReference>
<feature type="transmembrane region" description="Helical" evidence="6">
    <location>
        <begin position="65"/>
        <end position="87"/>
    </location>
</feature>
<keyword evidence="2 6" id="KW-0812">Transmembrane</keyword>
<dbReference type="GO" id="GO:0015149">
    <property type="term" value="F:hexose transmembrane transporter activity"/>
    <property type="evidence" value="ECO:0007669"/>
    <property type="project" value="TreeGrafter"/>
</dbReference>
<accession>A0AAF3F4U2</accession>
<evidence type="ECO:0000256" key="4">
    <source>
        <dbReference type="ARBA" id="ARBA00023136"/>
    </source>
</evidence>
<feature type="transmembrane region" description="Helical" evidence="6">
    <location>
        <begin position="340"/>
        <end position="362"/>
    </location>
</feature>
<proteinExistence type="predicted"/>
<feature type="transmembrane region" description="Helical" evidence="6">
    <location>
        <begin position="368"/>
        <end position="395"/>
    </location>
</feature>
<feature type="compositionally biased region" description="Acidic residues" evidence="5">
    <location>
        <begin position="502"/>
        <end position="513"/>
    </location>
</feature>
<evidence type="ECO:0000256" key="6">
    <source>
        <dbReference type="SAM" id="Phobius"/>
    </source>
</evidence>
<dbReference type="InterPro" id="IPR036259">
    <property type="entry name" value="MFS_trans_sf"/>
</dbReference>
<name>A0AAF3F4U2_9BILA</name>
<dbReference type="InterPro" id="IPR045263">
    <property type="entry name" value="GLUT"/>
</dbReference>
<dbReference type="Proteomes" id="UP000887575">
    <property type="component" value="Unassembled WGS sequence"/>
</dbReference>
<feature type="transmembrane region" description="Helical" evidence="6">
    <location>
        <begin position="432"/>
        <end position="457"/>
    </location>
</feature>
<comment type="subcellular location">
    <subcellularLocation>
        <location evidence="1">Membrane</location>
        <topology evidence="1">Multi-pass membrane protein</topology>
    </subcellularLocation>
</comment>
<sequence length="521" mass="58619">MSSSSSSISSRQLAFLVSIHIALTLITNFPSGFTNSTVNTAVEPLLRYINISYTEREWDFTSQDILWIHSAILNVWFLAQVFGATIAPYFTDKYGRKRGYLIGVAFTLCSSIVQAFSIRIKMPELLILGRAMTAFASPLCDTCLIMYIQETAPVELRGMLSFLPEIGYGSMCVLGSILGMPEVLGSSLERLLLVSLIPEVLSLLFLLCIPETPKYLMIIKGNREKSLKSLEFFQGKREKVNQFMLATYQKEKELDTSGKKRSSIWEVIRKWQLRRSVLLGCSVFVLTLSFYPMLQSSTFFFLRSGFRKDLAEMSSTGLLVLMTISTCLGSQIIDRFPRRTLVLTFGALSNIFLLAFAIFSSLPHNLWIQWAGLASIVCYIITFALVLGPIGWFIAPELVSQRHKSTVFALCYSIGNVMITITNFSVVPLFKAIGGVTFIPLFVIPSAFCLIFLYFCLPETLGKETHEIIEEMTGRKKSRKQKNLQRVGDEKSAGIPVQFVNEESDSDSDDEQYNETVIEKF</sequence>
<keyword evidence="4 6" id="KW-0472">Membrane</keyword>
<dbReference type="Pfam" id="PF00083">
    <property type="entry name" value="Sugar_tr"/>
    <property type="match status" value="1"/>
</dbReference>
<evidence type="ECO:0000313" key="9">
    <source>
        <dbReference type="WBParaSite" id="MBELARI_LOCUS21613"/>
    </source>
</evidence>
<evidence type="ECO:0000256" key="3">
    <source>
        <dbReference type="ARBA" id="ARBA00022989"/>
    </source>
</evidence>
<dbReference type="SUPFAM" id="SSF103473">
    <property type="entry name" value="MFS general substrate transporter"/>
    <property type="match status" value="1"/>
</dbReference>
<reference evidence="9" key="1">
    <citation type="submission" date="2024-02" db="UniProtKB">
        <authorList>
            <consortium name="WormBaseParasite"/>
        </authorList>
    </citation>
    <scope>IDENTIFICATION</scope>
</reference>
<evidence type="ECO:0000256" key="5">
    <source>
        <dbReference type="SAM" id="MobiDB-lite"/>
    </source>
</evidence>
<keyword evidence="3 6" id="KW-1133">Transmembrane helix</keyword>
<evidence type="ECO:0000313" key="8">
    <source>
        <dbReference type="Proteomes" id="UP000887575"/>
    </source>
</evidence>
<evidence type="ECO:0000259" key="7">
    <source>
        <dbReference type="PROSITE" id="PS50850"/>
    </source>
</evidence>
<feature type="transmembrane region" description="Helical" evidence="6">
    <location>
        <begin position="314"/>
        <end position="333"/>
    </location>
</feature>
<feature type="transmembrane region" description="Helical" evidence="6">
    <location>
        <begin position="277"/>
        <end position="294"/>
    </location>
</feature>
<feature type="transmembrane region" description="Helical" evidence="6">
    <location>
        <begin position="12"/>
        <end position="29"/>
    </location>
</feature>
<dbReference type="AlphaFoldDB" id="A0AAF3F4U2"/>
<feature type="transmembrane region" description="Helical" evidence="6">
    <location>
        <begin position="191"/>
        <end position="209"/>
    </location>
</feature>
<dbReference type="PROSITE" id="PS50850">
    <property type="entry name" value="MFS"/>
    <property type="match status" value="1"/>
</dbReference>
<dbReference type="WBParaSite" id="MBELARI_LOCUS21613">
    <property type="protein sequence ID" value="MBELARI_LOCUS21613"/>
    <property type="gene ID" value="MBELARI_LOCUS21613"/>
</dbReference>
<evidence type="ECO:0000256" key="1">
    <source>
        <dbReference type="ARBA" id="ARBA00004141"/>
    </source>
</evidence>
<dbReference type="InterPro" id="IPR005828">
    <property type="entry name" value="MFS_sugar_transport-like"/>
</dbReference>
<feature type="transmembrane region" description="Helical" evidence="6">
    <location>
        <begin position="160"/>
        <end position="179"/>
    </location>
</feature>